<name>X1KYQ7_9ZZZZ</name>
<gene>
    <name evidence="1" type="ORF">S03H2_72244</name>
</gene>
<organism evidence="1">
    <name type="scientific">marine sediment metagenome</name>
    <dbReference type="NCBI Taxonomy" id="412755"/>
    <lineage>
        <taxon>unclassified sequences</taxon>
        <taxon>metagenomes</taxon>
        <taxon>ecological metagenomes</taxon>
    </lineage>
</organism>
<dbReference type="Gene3D" id="1.10.260.40">
    <property type="entry name" value="lambda repressor-like DNA-binding domains"/>
    <property type="match status" value="1"/>
</dbReference>
<feature type="non-terminal residue" evidence="1">
    <location>
        <position position="1"/>
    </location>
</feature>
<reference evidence="1" key="1">
    <citation type="journal article" date="2014" name="Front. Microbiol.">
        <title>High frequency of phylogenetically diverse reductive dehalogenase-homologous genes in deep subseafloor sedimentary metagenomes.</title>
        <authorList>
            <person name="Kawai M."/>
            <person name="Futagami T."/>
            <person name="Toyoda A."/>
            <person name="Takaki Y."/>
            <person name="Nishi S."/>
            <person name="Hori S."/>
            <person name="Arai W."/>
            <person name="Tsubouchi T."/>
            <person name="Morono Y."/>
            <person name="Uchiyama I."/>
            <person name="Ito T."/>
            <person name="Fujiyama A."/>
            <person name="Inagaki F."/>
            <person name="Takami H."/>
        </authorList>
    </citation>
    <scope>NUCLEOTIDE SEQUENCE</scope>
    <source>
        <strain evidence="1">Expedition CK06-06</strain>
    </source>
</reference>
<dbReference type="AlphaFoldDB" id="X1KYQ7"/>
<sequence length="51" mass="6059">RMDLGLQIKELARLVRVTSDTIMNWELRNVKPSGVNLRMVKKFLEFEQAQR</sequence>
<proteinExistence type="predicted"/>
<dbReference type="GO" id="GO:0003677">
    <property type="term" value="F:DNA binding"/>
    <property type="evidence" value="ECO:0007669"/>
    <property type="project" value="InterPro"/>
</dbReference>
<dbReference type="InterPro" id="IPR010982">
    <property type="entry name" value="Lambda_DNA-bd_dom_sf"/>
</dbReference>
<protein>
    <recommendedName>
        <fullName evidence="2">HTH cro/C1-type domain-containing protein</fullName>
    </recommendedName>
</protein>
<accession>X1KYQ7</accession>
<dbReference type="SUPFAM" id="SSF47413">
    <property type="entry name" value="lambda repressor-like DNA-binding domains"/>
    <property type="match status" value="1"/>
</dbReference>
<evidence type="ECO:0008006" key="2">
    <source>
        <dbReference type="Google" id="ProtNLM"/>
    </source>
</evidence>
<comment type="caution">
    <text evidence="1">The sequence shown here is derived from an EMBL/GenBank/DDBJ whole genome shotgun (WGS) entry which is preliminary data.</text>
</comment>
<dbReference type="EMBL" id="BARU01048735">
    <property type="protein sequence ID" value="GAH98770.1"/>
    <property type="molecule type" value="Genomic_DNA"/>
</dbReference>
<evidence type="ECO:0000313" key="1">
    <source>
        <dbReference type="EMBL" id="GAH98770.1"/>
    </source>
</evidence>